<feature type="compositionally biased region" description="Basic and acidic residues" evidence="1">
    <location>
        <begin position="21"/>
        <end position="35"/>
    </location>
</feature>
<accession>A0AAW1KC08</accession>
<evidence type="ECO:0000256" key="1">
    <source>
        <dbReference type="SAM" id="MobiDB-lite"/>
    </source>
</evidence>
<evidence type="ECO:0000313" key="3">
    <source>
        <dbReference type="Proteomes" id="UP001458880"/>
    </source>
</evidence>
<feature type="compositionally biased region" description="Basic and acidic residues" evidence="1">
    <location>
        <begin position="60"/>
        <end position="96"/>
    </location>
</feature>
<sequence>MENQDKPNENTSSVLPKKEKKKETQRNRDTRKQNKMELFYQKRKRRKKPNEIEIQGNKIKWNEKKKETQRNRDTRKQNKMEHRSDIPGRHAGREPHLQIPHQKNPKKNIHSHIPTVSTYQHKKQTQHPEQNTNHKIPNNSHRNLRRGNMAPGQ</sequence>
<protein>
    <submittedName>
        <fullName evidence="2">Uncharacterized protein</fullName>
    </submittedName>
</protein>
<comment type="caution">
    <text evidence="2">The sequence shown here is derived from an EMBL/GenBank/DDBJ whole genome shotgun (WGS) entry which is preliminary data.</text>
</comment>
<gene>
    <name evidence="2" type="ORF">QE152_g24352</name>
</gene>
<dbReference type="AlphaFoldDB" id="A0AAW1KC08"/>
<name>A0AAW1KC08_POPJA</name>
<keyword evidence="3" id="KW-1185">Reference proteome</keyword>
<feature type="region of interest" description="Disordered" evidence="1">
    <location>
        <begin position="1"/>
        <end position="153"/>
    </location>
</feature>
<proteinExistence type="predicted"/>
<feature type="compositionally biased region" description="Polar residues" evidence="1">
    <location>
        <begin position="127"/>
        <end position="141"/>
    </location>
</feature>
<evidence type="ECO:0000313" key="2">
    <source>
        <dbReference type="EMBL" id="KAK9717095.1"/>
    </source>
</evidence>
<organism evidence="2 3">
    <name type="scientific">Popillia japonica</name>
    <name type="common">Japanese beetle</name>
    <dbReference type="NCBI Taxonomy" id="7064"/>
    <lineage>
        <taxon>Eukaryota</taxon>
        <taxon>Metazoa</taxon>
        <taxon>Ecdysozoa</taxon>
        <taxon>Arthropoda</taxon>
        <taxon>Hexapoda</taxon>
        <taxon>Insecta</taxon>
        <taxon>Pterygota</taxon>
        <taxon>Neoptera</taxon>
        <taxon>Endopterygota</taxon>
        <taxon>Coleoptera</taxon>
        <taxon>Polyphaga</taxon>
        <taxon>Scarabaeiformia</taxon>
        <taxon>Scarabaeidae</taxon>
        <taxon>Rutelinae</taxon>
        <taxon>Popillia</taxon>
    </lineage>
</organism>
<dbReference type="EMBL" id="JASPKY010000247">
    <property type="protein sequence ID" value="KAK9717095.1"/>
    <property type="molecule type" value="Genomic_DNA"/>
</dbReference>
<dbReference type="Proteomes" id="UP001458880">
    <property type="component" value="Unassembled WGS sequence"/>
</dbReference>
<reference evidence="2 3" key="1">
    <citation type="journal article" date="2024" name="BMC Genomics">
        <title>De novo assembly and annotation of Popillia japonica's genome with initial clues to its potential as an invasive pest.</title>
        <authorList>
            <person name="Cucini C."/>
            <person name="Boschi S."/>
            <person name="Funari R."/>
            <person name="Cardaioli E."/>
            <person name="Iannotti N."/>
            <person name="Marturano G."/>
            <person name="Paoli F."/>
            <person name="Bruttini M."/>
            <person name="Carapelli A."/>
            <person name="Frati F."/>
            <person name="Nardi F."/>
        </authorList>
    </citation>
    <scope>NUCLEOTIDE SEQUENCE [LARGE SCALE GENOMIC DNA]</scope>
    <source>
        <strain evidence="2">DMR45628</strain>
    </source>
</reference>